<gene>
    <name evidence="1" type="ORF">GCM10007876_22100</name>
</gene>
<protein>
    <submittedName>
        <fullName evidence="1">Uncharacterized protein</fullName>
    </submittedName>
</protein>
<proteinExistence type="predicted"/>
<comment type="caution">
    <text evidence="1">The sequence shown here is derived from an EMBL/GenBank/DDBJ whole genome shotgun (WGS) entry which is preliminary data.</text>
</comment>
<evidence type="ECO:0000313" key="1">
    <source>
        <dbReference type="EMBL" id="GLQ31731.1"/>
    </source>
</evidence>
<reference evidence="1" key="1">
    <citation type="journal article" date="2014" name="Int. J. Syst. Evol. Microbiol.">
        <title>Complete genome sequence of Corynebacterium casei LMG S-19264T (=DSM 44701T), isolated from a smear-ripened cheese.</title>
        <authorList>
            <consortium name="US DOE Joint Genome Institute (JGI-PGF)"/>
            <person name="Walter F."/>
            <person name="Albersmeier A."/>
            <person name="Kalinowski J."/>
            <person name="Ruckert C."/>
        </authorList>
    </citation>
    <scope>NUCLEOTIDE SEQUENCE</scope>
    <source>
        <strain evidence="1">NBRC 110071</strain>
    </source>
</reference>
<dbReference type="Proteomes" id="UP001161389">
    <property type="component" value="Unassembled WGS sequence"/>
</dbReference>
<dbReference type="AlphaFoldDB" id="A0AA37SBY8"/>
<sequence>MRILLYIGVLWVAGLSLGFGDINSLNVAYESSWDLTNDDAIDQDSDSDVALFVSSSALEASYSSFYILDSVDSQPSAVLSQSRIRAPPTFI</sequence>
<evidence type="ECO:0000313" key="2">
    <source>
        <dbReference type="Proteomes" id="UP001161389"/>
    </source>
</evidence>
<name>A0AA37SBY8_9GAMM</name>
<reference evidence="1" key="2">
    <citation type="submission" date="2023-01" db="EMBL/GenBank/DDBJ databases">
        <title>Draft genome sequence of Litoribrevibacter albus strain NBRC 110071.</title>
        <authorList>
            <person name="Sun Q."/>
            <person name="Mori K."/>
        </authorList>
    </citation>
    <scope>NUCLEOTIDE SEQUENCE</scope>
    <source>
        <strain evidence="1">NBRC 110071</strain>
    </source>
</reference>
<dbReference type="EMBL" id="BSNM01000014">
    <property type="protein sequence ID" value="GLQ31731.1"/>
    <property type="molecule type" value="Genomic_DNA"/>
</dbReference>
<organism evidence="1 2">
    <name type="scientific">Litoribrevibacter albus</name>
    <dbReference type="NCBI Taxonomy" id="1473156"/>
    <lineage>
        <taxon>Bacteria</taxon>
        <taxon>Pseudomonadati</taxon>
        <taxon>Pseudomonadota</taxon>
        <taxon>Gammaproteobacteria</taxon>
        <taxon>Oceanospirillales</taxon>
        <taxon>Oceanospirillaceae</taxon>
        <taxon>Litoribrevibacter</taxon>
    </lineage>
</organism>
<accession>A0AA37SBY8</accession>
<keyword evidence="2" id="KW-1185">Reference proteome</keyword>